<dbReference type="NCBIfam" id="TIGR00254">
    <property type="entry name" value="GGDEF"/>
    <property type="match status" value="1"/>
</dbReference>
<dbReference type="InterPro" id="IPR011006">
    <property type="entry name" value="CheY-like_superfamily"/>
</dbReference>
<dbReference type="FunFam" id="3.30.70.270:FF:000001">
    <property type="entry name" value="Diguanylate cyclase domain protein"/>
    <property type="match status" value="1"/>
</dbReference>
<evidence type="ECO:0000259" key="6">
    <source>
        <dbReference type="PROSITE" id="PS50887"/>
    </source>
</evidence>
<dbReference type="PROSITE" id="PS50110">
    <property type="entry name" value="RESPONSE_REGULATORY"/>
    <property type="match status" value="1"/>
</dbReference>
<dbReference type="InterPro" id="IPR029787">
    <property type="entry name" value="Nucleotide_cyclase"/>
</dbReference>
<evidence type="ECO:0000256" key="1">
    <source>
        <dbReference type="ARBA" id="ARBA00018672"/>
    </source>
</evidence>
<dbReference type="InterPro" id="IPR043128">
    <property type="entry name" value="Rev_trsase/Diguanyl_cyclase"/>
</dbReference>
<protein>
    <recommendedName>
        <fullName evidence="1">Stage 0 sporulation protein A homolog</fullName>
    </recommendedName>
</protein>
<dbReference type="GO" id="GO:1902201">
    <property type="term" value="P:negative regulation of bacterial-type flagellum-dependent cell motility"/>
    <property type="evidence" value="ECO:0007669"/>
    <property type="project" value="TreeGrafter"/>
</dbReference>
<sequence>MKKPEILVVEDSKFQSLILKDILNKGGYEVVCVSSAEEAINNNFYKKFDLVLLNVVLPGMNGYEFCKVVKNNDKFLPVIIITSIEDKNSLVKALNSGADDYIKKPYNVDELLARIRVQIRTRNLQLELKEKNKELEKAYDKIKEMAVTDALTGVYNRAYIKDYLDKIINKYDSASYKLSCFMIDIDNFKKVNDTFGHLVGDEVLKDVAKICKEIIRDNGAVIRFGGEEFLIILNKDIDNSKIIAEDIRSICSKSIVGDCKYTISIGVCNFNVIKLNHLNDFQKGLQEADRMLYISKNSGKNMVTINEIQH</sequence>
<dbReference type="SUPFAM" id="SSF52172">
    <property type="entry name" value="CheY-like"/>
    <property type="match status" value="1"/>
</dbReference>
<dbReference type="SMART" id="SM00267">
    <property type="entry name" value="GGDEF"/>
    <property type="match status" value="1"/>
</dbReference>
<evidence type="ECO:0000313" key="8">
    <source>
        <dbReference type="Proteomes" id="UP000019681"/>
    </source>
</evidence>
<dbReference type="CDD" id="cd00156">
    <property type="entry name" value="REC"/>
    <property type="match status" value="1"/>
</dbReference>
<dbReference type="InterPro" id="IPR050469">
    <property type="entry name" value="Diguanylate_Cyclase"/>
</dbReference>
<evidence type="ECO:0000259" key="5">
    <source>
        <dbReference type="PROSITE" id="PS50110"/>
    </source>
</evidence>
<comment type="caution">
    <text evidence="3">Lacks conserved residue(s) required for the propagation of feature annotation.</text>
</comment>
<dbReference type="CDD" id="cd01949">
    <property type="entry name" value="GGDEF"/>
    <property type="match status" value="1"/>
</dbReference>
<dbReference type="GO" id="GO:0052621">
    <property type="term" value="F:diguanylate cyclase activity"/>
    <property type="evidence" value="ECO:0007669"/>
    <property type="project" value="TreeGrafter"/>
</dbReference>
<dbReference type="GO" id="GO:0000160">
    <property type="term" value="P:phosphorelay signal transduction system"/>
    <property type="evidence" value="ECO:0007669"/>
    <property type="project" value="InterPro"/>
</dbReference>
<dbReference type="Gene3D" id="3.30.70.270">
    <property type="match status" value="1"/>
</dbReference>
<dbReference type="Gene3D" id="3.40.50.2300">
    <property type="match status" value="1"/>
</dbReference>
<gene>
    <name evidence="7" type="ORF">Q428_04390</name>
</gene>
<feature type="domain" description="Response regulatory" evidence="5">
    <location>
        <begin position="5"/>
        <end position="119"/>
    </location>
</feature>
<dbReference type="GO" id="GO:0043709">
    <property type="term" value="P:cell adhesion involved in single-species biofilm formation"/>
    <property type="evidence" value="ECO:0007669"/>
    <property type="project" value="TreeGrafter"/>
</dbReference>
<proteinExistence type="predicted"/>
<comment type="function">
    <text evidence="2">May play the central regulatory role in sporulation. It may be an element of the effector pathway responsible for the activation of sporulation genes in response to nutritional stress. Spo0A may act in concert with spo0H (a sigma factor) to control the expression of some genes that are critical to the sporulation process.</text>
</comment>
<dbReference type="AlphaFoldDB" id="A0A017RX08"/>
<dbReference type="STRING" id="1403537.Q428_04390"/>
<keyword evidence="8" id="KW-1185">Reference proteome</keyword>
<dbReference type="PANTHER" id="PTHR45138">
    <property type="entry name" value="REGULATORY COMPONENTS OF SENSORY TRANSDUCTION SYSTEM"/>
    <property type="match status" value="1"/>
</dbReference>
<dbReference type="SUPFAM" id="SSF55073">
    <property type="entry name" value="Nucleotide cyclase"/>
    <property type="match status" value="1"/>
</dbReference>
<evidence type="ECO:0000313" key="7">
    <source>
        <dbReference type="EMBL" id="EYE89091.1"/>
    </source>
</evidence>
<accession>A0A017RX08</accession>
<keyword evidence="4" id="KW-0175">Coiled coil</keyword>
<dbReference type="RefSeq" id="WP_035378516.1">
    <property type="nucleotide sequence ID" value="NZ_AZQP01000009.1"/>
</dbReference>
<dbReference type="GO" id="GO:0005886">
    <property type="term" value="C:plasma membrane"/>
    <property type="evidence" value="ECO:0007669"/>
    <property type="project" value="TreeGrafter"/>
</dbReference>
<evidence type="ECO:0000256" key="3">
    <source>
        <dbReference type="PROSITE-ProRule" id="PRU00169"/>
    </source>
</evidence>
<dbReference type="Pfam" id="PF00072">
    <property type="entry name" value="Response_reg"/>
    <property type="match status" value="1"/>
</dbReference>
<organism evidence="7 8">
    <name type="scientific">Fervidicella metallireducens AeB</name>
    <dbReference type="NCBI Taxonomy" id="1403537"/>
    <lineage>
        <taxon>Bacteria</taxon>
        <taxon>Bacillati</taxon>
        <taxon>Bacillota</taxon>
        <taxon>Clostridia</taxon>
        <taxon>Eubacteriales</taxon>
        <taxon>Clostridiaceae</taxon>
        <taxon>Fervidicella</taxon>
    </lineage>
</organism>
<dbReference type="PROSITE" id="PS50887">
    <property type="entry name" value="GGDEF"/>
    <property type="match status" value="1"/>
</dbReference>
<dbReference type="Proteomes" id="UP000019681">
    <property type="component" value="Unassembled WGS sequence"/>
</dbReference>
<dbReference type="InterPro" id="IPR000160">
    <property type="entry name" value="GGDEF_dom"/>
</dbReference>
<evidence type="ECO:0000256" key="4">
    <source>
        <dbReference type="SAM" id="Coils"/>
    </source>
</evidence>
<feature type="coiled-coil region" evidence="4">
    <location>
        <begin position="121"/>
        <end position="148"/>
    </location>
</feature>
<dbReference type="EMBL" id="AZQP01000009">
    <property type="protein sequence ID" value="EYE89091.1"/>
    <property type="molecule type" value="Genomic_DNA"/>
</dbReference>
<dbReference type="Pfam" id="PF00990">
    <property type="entry name" value="GGDEF"/>
    <property type="match status" value="1"/>
</dbReference>
<comment type="caution">
    <text evidence="7">The sequence shown here is derived from an EMBL/GenBank/DDBJ whole genome shotgun (WGS) entry which is preliminary data.</text>
</comment>
<name>A0A017RX08_9CLOT</name>
<dbReference type="PANTHER" id="PTHR45138:SF9">
    <property type="entry name" value="DIGUANYLATE CYCLASE DGCM-RELATED"/>
    <property type="match status" value="1"/>
</dbReference>
<dbReference type="OrthoDB" id="9805474at2"/>
<dbReference type="SMART" id="SM00448">
    <property type="entry name" value="REC"/>
    <property type="match status" value="1"/>
</dbReference>
<evidence type="ECO:0000256" key="2">
    <source>
        <dbReference type="ARBA" id="ARBA00024867"/>
    </source>
</evidence>
<feature type="domain" description="GGDEF" evidence="6">
    <location>
        <begin position="176"/>
        <end position="308"/>
    </location>
</feature>
<reference evidence="7 8" key="1">
    <citation type="journal article" date="2014" name="Genome Announc.">
        <title>Draft Genome Sequence of Fervidicella metallireducens Strain AeBT, an Iron-Reducing Thermoanaerobe from the Great Artesian Basin.</title>
        <authorList>
            <person name="Patel B.K."/>
        </authorList>
    </citation>
    <scope>NUCLEOTIDE SEQUENCE [LARGE SCALE GENOMIC DNA]</scope>
    <source>
        <strain evidence="7 8">AeB</strain>
    </source>
</reference>
<dbReference type="InterPro" id="IPR001789">
    <property type="entry name" value="Sig_transdc_resp-reg_receiver"/>
</dbReference>